<dbReference type="AlphaFoldDB" id="A0A2N8KS27"/>
<dbReference type="SUPFAM" id="SSF51445">
    <property type="entry name" value="(Trans)glycosidases"/>
    <property type="match status" value="1"/>
</dbReference>
<protein>
    <submittedName>
        <fullName evidence="6">Maltodextrin glucosidase</fullName>
    </submittedName>
</protein>
<dbReference type="GO" id="GO:0005975">
    <property type="term" value="P:carbohydrate metabolic process"/>
    <property type="evidence" value="ECO:0007669"/>
    <property type="project" value="InterPro"/>
</dbReference>
<dbReference type="Gene3D" id="2.60.40.1180">
    <property type="entry name" value="Golgi alpha-mannosidase II"/>
    <property type="match status" value="1"/>
</dbReference>
<proteinExistence type="predicted"/>
<dbReference type="Pfam" id="PF00128">
    <property type="entry name" value="Alpha-amylase"/>
    <property type="match status" value="1"/>
</dbReference>
<dbReference type="GO" id="GO:0004558">
    <property type="term" value="F:alpha-1,4-glucosidase activity"/>
    <property type="evidence" value="ECO:0007669"/>
    <property type="project" value="InterPro"/>
</dbReference>
<dbReference type="InterPro" id="IPR014756">
    <property type="entry name" value="Ig_E-set"/>
</dbReference>
<feature type="domain" description="Glycosyl hydrolase family 13 catalytic" evidence="5">
    <location>
        <begin position="130"/>
        <end position="528"/>
    </location>
</feature>
<feature type="active site" description="Proton donor" evidence="3">
    <location>
        <position position="380"/>
    </location>
</feature>
<dbReference type="OrthoDB" id="9761577at2"/>
<evidence type="ECO:0000259" key="5">
    <source>
        <dbReference type="SMART" id="SM00642"/>
    </source>
</evidence>
<sequence>MLLDSHPLLLVHPQISPWVQRSPEGCKISLLSEREQLDQVYLRSQPDNEEQLIPMHYVGRQGQLHRWQAWLPWNHGDALTLYAFKVLVDGTQHWLAADGAHEHLPPESLHFRLNRQHQPPDWVREQVFYQIFPDRFHAAEHSPRPPSRQGQVLPGQAGRAVVEPAWHEPVDPAHAANNFYGGDLPGIVEKLDYLQQELGISALYLNPIFSSGSNHKYDCDDYFQVDAQLGGNRALVELREATAARGMRLVLDAVVNHTGVNHPWFNQTGVHAELGAAQSIHSPYRSFYAFDGQGRPLGWKGYDSLPVLDFSSAALRQAIYAGPDAVLRHWLRPPYAVDGWRLDVIHMLGEGPGARNNAQFVREFRQAIKQENGQAYVLGEHFAEATRWLQGEQEDGAMNYYGFAHPVRAWLAGLDVAYQPIRLSTVAFERWLARGRATIPYANQLAQLNLLDSHDTSRFFTLLGEDTARMALAATLLFTSPGAPCVYYGDEIGLPGGQDPDCRRPFPWDRAQWNLPLFQHYRALIQLRQNRGEWRHGAVQTLAVSDEALVFARHTDWEATVVAVNRGDQALSLEIPVWQLPLQVRQWRGVQPGHAGPVALELLDGGHRVRLQLPACASVLLLSE</sequence>
<dbReference type="Gene3D" id="3.20.20.80">
    <property type="entry name" value="Glycosidases"/>
    <property type="match status" value="1"/>
</dbReference>
<feature type="active site" description="Nucleophile" evidence="3">
    <location>
        <position position="343"/>
    </location>
</feature>
<dbReference type="RefSeq" id="WP_102770016.1">
    <property type="nucleotide sequence ID" value="NZ_POSP01000004.1"/>
</dbReference>
<dbReference type="InterPro" id="IPR017069">
    <property type="entry name" value="MalZ"/>
</dbReference>
<name>A0A2N8KS27_9BURK</name>
<dbReference type="SUPFAM" id="SSF51011">
    <property type="entry name" value="Glycosyl hydrolase domain"/>
    <property type="match status" value="1"/>
</dbReference>
<gene>
    <name evidence="6" type="ORF">C1O66_21275</name>
</gene>
<dbReference type="PIRSF" id="PIRSF036918">
    <property type="entry name" value="Maltodextrin_glucosidase"/>
    <property type="match status" value="1"/>
</dbReference>
<dbReference type="InterPro" id="IPR017853">
    <property type="entry name" value="GH"/>
</dbReference>
<dbReference type="PANTHER" id="PTHR10357">
    <property type="entry name" value="ALPHA-AMYLASE FAMILY MEMBER"/>
    <property type="match status" value="1"/>
</dbReference>
<dbReference type="SMART" id="SM00642">
    <property type="entry name" value="Aamy"/>
    <property type="match status" value="1"/>
</dbReference>
<dbReference type="CDD" id="cd11338">
    <property type="entry name" value="AmyAc_CMD"/>
    <property type="match status" value="1"/>
</dbReference>
<dbReference type="NCBIfam" id="NF008051">
    <property type="entry name" value="PRK10785.1"/>
    <property type="match status" value="1"/>
</dbReference>
<evidence type="ECO:0000256" key="3">
    <source>
        <dbReference type="PIRSR" id="PIRSR036918-50"/>
    </source>
</evidence>
<feature type="site" description="Transition state stabilizer" evidence="4">
    <location>
        <position position="455"/>
    </location>
</feature>
<dbReference type="InterPro" id="IPR006047">
    <property type="entry name" value="GH13_cat_dom"/>
</dbReference>
<dbReference type="GO" id="GO:0005737">
    <property type="term" value="C:cytoplasm"/>
    <property type="evidence" value="ECO:0007669"/>
    <property type="project" value="InterPro"/>
</dbReference>
<dbReference type="SUPFAM" id="SSF81296">
    <property type="entry name" value="E set domains"/>
    <property type="match status" value="1"/>
</dbReference>
<organism evidence="6 7">
    <name type="scientific">Kinneretia aquatilis</name>
    <dbReference type="NCBI Taxonomy" id="2070761"/>
    <lineage>
        <taxon>Bacteria</taxon>
        <taxon>Pseudomonadati</taxon>
        <taxon>Pseudomonadota</taxon>
        <taxon>Betaproteobacteria</taxon>
        <taxon>Burkholderiales</taxon>
        <taxon>Sphaerotilaceae</taxon>
        <taxon>Roseateles</taxon>
    </lineage>
</organism>
<dbReference type="InterPro" id="IPR004185">
    <property type="entry name" value="Glyco_hydro_13_lg-like_dom"/>
</dbReference>
<dbReference type="InterPro" id="IPR013780">
    <property type="entry name" value="Glyco_hydro_b"/>
</dbReference>
<keyword evidence="2" id="KW-0326">Glycosidase</keyword>
<dbReference type="PANTHER" id="PTHR10357:SF210">
    <property type="entry name" value="MALTODEXTRIN GLUCOSIDASE"/>
    <property type="match status" value="1"/>
</dbReference>
<comment type="caution">
    <text evidence="6">The sequence shown here is derived from an EMBL/GenBank/DDBJ whole genome shotgun (WGS) entry which is preliminary data.</text>
</comment>
<keyword evidence="1" id="KW-0378">Hydrolase</keyword>
<evidence type="ECO:0000313" key="6">
    <source>
        <dbReference type="EMBL" id="PND36243.1"/>
    </source>
</evidence>
<reference evidence="6 7" key="1">
    <citation type="submission" date="2018-01" db="EMBL/GenBank/DDBJ databases">
        <title>Draft genome sequence of Paucibacter aquatile CR182 isolated from freshwater of the Nakdong River.</title>
        <authorList>
            <person name="Choi A."/>
            <person name="Chung E.J."/>
        </authorList>
    </citation>
    <scope>NUCLEOTIDE SEQUENCE [LARGE SCALE GENOMIC DNA]</scope>
    <source>
        <strain evidence="6 7">CR182</strain>
    </source>
</reference>
<evidence type="ECO:0000256" key="4">
    <source>
        <dbReference type="PIRSR" id="PIRSR036918-51"/>
    </source>
</evidence>
<dbReference type="CDD" id="cd02857">
    <property type="entry name" value="E_set_CDase_PDE_N"/>
    <property type="match status" value="1"/>
</dbReference>
<evidence type="ECO:0000256" key="2">
    <source>
        <dbReference type="ARBA" id="ARBA00023295"/>
    </source>
</evidence>
<dbReference type="EMBL" id="POSP01000004">
    <property type="protein sequence ID" value="PND36243.1"/>
    <property type="molecule type" value="Genomic_DNA"/>
</dbReference>
<accession>A0A2N8KS27</accession>
<evidence type="ECO:0000256" key="1">
    <source>
        <dbReference type="ARBA" id="ARBA00022801"/>
    </source>
</evidence>
<evidence type="ECO:0000313" key="7">
    <source>
        <dbReference type="Proteomes" id="UP000235916"/>
    </source>
</evidence>
<keyword evidence="7" id="KW-1185">Reference proteome</keyword>
<dbReference type="Proteomes" id="UP000235916">
    <property type="component" value="Unassembled WGS sequence"/>
</dbReference>